<accession>A0A0P6VF27</accession>
<feature type="signal peptide" evidence="1">
    <location>
        <begin position="1"/>
        <end position="23"/>
    </location>
</feature>
<evidence type="ECO:0000313" key="3">
    <source>
        <dbReference type="Proteomes" id="UP000054035"/>
    </source>
</evidence>
<dbReference type="Proteomes" id="UP000054035">
    <property type="component" value="Unassembled WGS sequence"/>
</dbReference>
<comment type="caution">
    <text evidence="2">The sequence shown here is derived from an EMBL/GenBank/DDBJ whole genome shotgun (WGS) entry which is preliminary data.</text>
</comment>
<keyword evidence="1" id="KW-0732">Signal</keyword>
<dbReference type="Gene3D" id="3.40.390.10">
    <property type="entry name" value="Collagenase (Catalytic Domain)"/>
    <property type="match status" value="1"/>
</dbReference>
<dbReference type="EMBL" id="JFAQ01000003">
    <property type="protein sequence ID" value="KPL50645.1"/>
    <property type="molecule type" value="Genomic_DNA"/>
</dbReference>
<evidence type="ECO:0000256" key="1">
    <source>
        <dbReference type="SAM" id="SignalP"/>
    </source>
</evidence>
<dbReference type="PATRIC" id="fig|53413.25.peg.2817"/>
<dbReference type="Pfam" id="PF13688">
    <property type="entry name" value="Reprolysin_5"/>
    <property type="match status" value="1"/>
</dbReference>
<reference evidence="2 3" key="1">
    <citation type="submission" date="2014-02" db="EMBL/GenBank/DDBJ databases">
        <title>Genome sequence of Xanthomonas axonopodis DSM 3585 (T).</title>
        <authorList>
            <person name="Midha S."/>
            <person name="Patil P.B."/>
        </authorList>
    </citation>
    <scope>NUCLEOTIDE SEQUENCE [LARGE SCALE GENOMIC DNA]</scope>
    <source>
        <strain evidence="2 3">DSM 3585</strain>
    </source>
</reference>
<proteinExistence type="predicted"/>
<sequence>MKSKSMCTTVGLIAMCLAGSAAAAGKPLYQTGAALSRSATATAAAEPSLQRLLSAPSTANAQVVQLDAGAVTASEKLLELQLDGQTVTATQAKVDALEGSDSVWYGNLGARAGTRARTLSGVDPMNSAILVRSGDTVTGTIRYAGKLYRLRPLADGRHVLVQVDEQRMPQEHPADYSLLPKFDMPGDGRVTAAAASSGSPATIRVLVVATNKAVTAYGANMQSLVQLAVAEANQGYINSNVGITLQLARYETTSHTETGNFTTDLQRFRVTNDDYMDSIHTSRNTYTVDVGVIVLDNSSYCGLASGIGSNAASAFASVYWDCATGYYSFAHEIGHLQSARHDAINDPSNSPYAYGHGYRYGNSNSWRTIMAYDCTSGCPRLNYWSNPNISYNGVPMGNASTADNQRVLVNTKATIAAFR</sequence>
<dbReference type="GO" id="GO:0008237">
    <property type="term" value="F:metallopeptidase activity"/>
    <property type="evidence" value="ECO:0007669"/>
    <property type="project" value="InterPro"/>
</dbReference>
<feature type="chain" id="PRO_5006131506" evidence="1">
    <location>
        <begin position="24"/>
        <end position="419"/>
    </location>
</feature>
<evidence type="ECO:0000313" key="2">
    <source>
        <dbReference type="EMBL" id="KPL50645.1"/>
    </source>
</evidence>
<name>A0A0P6VF27_9XANT</name>
<organism evidence="2 3">
    <name type="scientific">Xanthomonas axonopodis</name>
    <dbReference type="NCBI Taxonomy" id="53413"/>
    <lineage>
        <taxon>Bacteria</taxon>
        <taxon>Pseudomonadati</taxon>
        <taxon>Pseudomonadota</taxon>
        <taxon>Gammaproteobacteria</taxon>
        <taxon>Lysobacterales</taxon>
        <taxon>Lysobacteraceae</taxon>
        <taxon>Xanthomonas</taxon>
    </lineage>
</organism>
<dbReference type="RefSeq" id="WP_054318053.1">
    <property type="nucleotide sequence ID" value="NZ_JFAQ01000003.1"/>
</dbReference>
<dbReference type="InterPro" id="IPR024079">
    <property type="entry name" value="MetalloPept_cat_dom_sf"/>
</dbReference>
<gene>
    <name evidence="2" type="ORF">XAXN_00220</name>
</gene>
<dbReference type="OrthoDB" id="3976083at2"/>
<protein>
    <submittedName>
        <fullName evidence="2">Peptidase</fullName>
    </submittedName>
</protein>
<dbReference type="AlphaFoldDB" id="A0A0P6VF27"/>
<dbReference type="SUPFAM" id="SSF55486">
    <property type="entry name" value="Metalloproteases ('zincins'), catalytic domain"/>
    <property type="match status" value="1"/>
</dbReference>